<dbReference type="RefSeq" id="WP_142455194.1">
    <property type="nucleotide sequence ID" value="NZ_FXTP01000012.1"/>
</dbReference>
<dbReference type="Gene3D" id="3.40.50.300">
    <property type="entry name" value="P-loop containing nucleotide triphosphate hydrolases"/>
    <property type="match status" value="1"/>
</dbReference>
<dbReference type="AlphaFoldDB" id="A0A521EGR7"/>
<dbReference type="Proteomes" id="UP000317557">
    <property type="component" value="Unassembled WGS sequence"/>
</dbReference>
<dbReference type="GO" id="GO:0016740">
    <property type="term" value="F:transferase activity"/>
    <property type="evidence" value="ECO:0007669"/>
    <property type="project" value="UniProtKB-KW"/>
</dbReference>
<proteinExistence type="predicted"/>
<name>A0A521EGR7_9BACT</name>
<sequence>MTLLEILKSFYEANKEHYELLKKQSNVAHLEHLEASEIYSKVHSKAGPVFVLSTGRCGTKLLTQILTENKQLEVHHEPYPTFTWHCKYAFENHANKPETVRMMFDVARYELIRDAYLNKKTYVETNNRITFFAHQLAELYPHARFVHLIREPVSFVKSGLSRNWYSGKEIYDEGRITDTENPDTWGSYSQAEKIAWLWKATNSFIEDFKKEQEVFTLYSRQLFSDPTAVNELLEFLELPHLTSTTLQKHQATPVNKNKKDLTLSDPQIQSIKDITET</sequence>
<dbReference type="InterPro" id="IPR027417">
    <property type="entry name" value="P-loop_NTPase"/>
</dbReference>
<protein>
    <submittedName>
        <fullName evidence="1">Sulfotransferase family protein</fullName>
    </submittedName>
</protein>
<accession>A0A521EGR7</accession>
<gene>
    <name evidence="1" type="ORF">SAMN06265219_11242</name>
</gene>
<organism evidence="1 2">
    <name type="scientific">Gracilimonas mengyeensis</name>
    <dbReference type="NCBI Taxonomy" id="1302730"/>
    <lineage>
        <taxon>Bacteria</taxon>
        <taxon>Pseudomonadati</taxon>
        <taxon>Balneolota</taxon>
        <taxon>Balneolia</taxon>
        <taxon>Balneolales</taxon>
        <taxon>Balneolaceae</taxon>
        <taxon>Gracilimonas</taxon>
    </lineage>
</organism>
<keyword evidence="1" id="KW-0808">Transferase</keyword>
<dbReference type="Pfam" id="PF13469">
    <property type="entry name" value="Sulfotransfer_3"/>
    <property type="match status" value="1"/>
</dbReference>
<keyword evidence="2" id="KW-1185">Reference proteome</keyword>
<reference evidence="1 2" key="1">
    <citation type="submission" date="2017-05" db="EMBL/GenBank/DDBJ databases">
        <authorList>
            <person name="Varghese N."/>
            <person name="Submissions S."/>
        </authorList>
    </citation>
    <scope>NUCLEOTIDE SEQUENCE [LARGE SCALE GENOMIC DNA]</scope>
    <source>
        <strain evidence="1 2">DSM 21985</strain>
    </source>
</reference>
<evidence type="ECO:0000313" key="1">
    <source>
        <dbReference type="EMBL" id="SMO83127.1"/>
    </source>
</evidence>
<dbReference type="OrthoDB" id="5432096at2"/>
<dbReference type="SUPFAM" id="SSF52540">
    <property type="entry name" value="P-loop containing nucleoside triphosphate hydrolases"/>
    <property type="match status" value="1"/>
</dbReference>
<dbReference type="EMBL" id="FXTP01000012">
    <property type="protein sequence ID" value="SMO83127.1"/>
    <property type="molecule type" value="Genomic_DNA"/>
</dbReference>
<evidence type="ECO:0000313" key="2">
    <source>
        <dbReference type="Proteomes" id="UP000317557"/>
    </source>
</evidence>